<dbReference type="InterPro" id="IPR008978">
    <property type="entry name" value="HSP20-like_chaperone"/>
</dbReference>
<dbReference type="EMBL" id="JAACQH010000139">
    <property type="protein sequence ID" value="NCS91965.1"/>
    <property type="molecule type" value="Genomic_DNA"/>
</dbReference>
<dbReference type="EMBL" id="JAACVF010000134">
    <property type="protein sequence ID" value="NCN65390.1"/>
    <property type="molecule type" value="Genomic_DNA"/>
</dbReference>
<organism evidence="4 6">
    <name type="scientific">Candidatus Altarchaeum hamiconexum</name>
    <dbReference type="NCBI Taxonomy" id="1803513"/>
    <lineage>
        <taxon>Archaea</taxon>
        <taxon>Candidatus Altarchaeota</taxon>
        <taxon>Candidatus Altiarchaeia</taxon>
        <taxon>Candidatus Altarchaeales</taxon>
        <taxon>Candidatus Altarchaeaceae</taxon>
        <taxon>Candidatus Altarchaeum</taxon>
    </lineage>
</organism>
<evidence type="ECO:0000256" key="1">
    <source>
        <dbReference type="PROSITE-ProRule" id="PRU00285"/>
    </source>
</evidence>
<protein>
    <submittedName>
        <fullName evidence="4">Hsp20/alpha crystallin family protein</fullName>
    </submittedName>
</protein>
<dbReference type="AlphaFoldDB" id="A0A8J7YWQ9"/>
<feature type="domain" description="SHSP" evidence="3">
    <location>
        <begin position="9"/>
        <end position="117"/>
    </location>
</feature>
<dbReference type="Gene3D" id="2.60.40.790">
    <property type="match status" value="1"/>
</dbReference>
<accession>A0A8J7YWQ9</accession>
<reference evidence="4" key="1">
    <citation type="submission" date="2019-11" db="EMBL/GenBank/DDBJ databases">
        <title>Lipid analysis of CO2-rich subsurface aquifers suggests an autotrophy-based deep biosphere with lysolipids enriched in CPR bacteria.</title>
        <authorList>
            <person name="Probst A.J."/>
            <person name="Elling F.J."/>
            <person name="Castelle C.J."/>
            <person name="Zhu Q."/>
            <person name="Elvert M."/>
            <person name="Birarda G."/>
            <person name="Holman H.-Y."/>
            <person name="Lane K.R."/>
            <person name="Ladd B."/>
            <person name="Ryan M.C."/>
            <person name="Woyke T."/>
            <person name="Hinrichs K.-U."/>
            <person name="Banfield J.F."/>
        </authorList>
    </citation>
    <scope>NUCLEOTIDE SEQUENCE</scope>
    <source>
        <strain evidence="4">CG_2015-01_33_1645</strain>
        <strain evidence="5">CG_2015-04_33_537</strain>
    </source>
</reference>
<dbReference type="Proteomes" id="UP000768163">
    <property type="component" value="Unassembled WGS sequence"/>
</dbReference>
<evidence type="ECO:0000313" key="4">
    <source>
        <dbReference type="EMBL" id="NCN65390.1"/>
    </source>
</evidence>
<sequence length="117" mass="13834">MMETVEIFNDENRAEPLVHITESKDKTVIMVDLPCVRKQNIDLKVSKKAVEINAIIKNTFAEDYFKKGVRWTFFHKIIDLPTETFPEKVKAKFEKNVLLITIPKNRKVKRIKIECWE</sequence>
<name>A0A8J7YWQ9_9ARCH</name>
<dbReference type="InterPro" id="IPR002068">
    <property type="entry name" value="A-crystallin/Hsp20_dom"/>
</dbReference>
<gene>
    <name evidence="5" type="ORF">GW779_06180</name>
    <name evidence="4" type="ORF">GW910_04950</name>
</gene>
<dbReference type="SUPFAM" id="SSF49764">
    <property type="entry name" value="HSP20-like chaperones"/>
    <property type="match status" value="1"/>
</dbReference>
<evidence type="ECO:0000313" key="6">
    <source>
        <dbReference type="Proteomes" id="UP000768163"/>
    </source>
</evidence>
<proteinExistence type="inferred from homology"/>
<evidence type="ECO:0000256" key="2">
    <source>
        <dbReference type="RuleBase" id="RU003616"/>
    </source>
</evidence>
<dbReference type="Proteomes" id="UP000738826">
    <property type="component" value="Unassembled WGS sequence"/>
</dbReference>
<evidence type="ECO:0000259" key="3">
    <source>
        <dbReference type="PROSITE" id="PS01031"/>
    </source>
</evidence>
<evidence type="ECO:0000313" key="5">
    <source>
        <dbReference type="EMBL" id="NCS91965.1"/>
    </source>
</evidence>
<dbReference type="Pfam" id="PF00011">
    <property type="entry name" value="HSP20"/>
    <property type="match status" value="1"/>
</dbReference>
<comment type="similarity">
    <text evidence="1 2">Belongs to the small heat shock protein (HSP20) family.</text>
</comment>
<dbReference type="PROSITE" id="PS01031">
    <property type="entry name" value="SHSP"/>
    <property type="match status" value="1"/>
</dbReference>
<dbReference type="CDD" id="cd06464">
    <property type="entry name" value="ACD_sHsps-like"/>
    <property type="match status" value="1"/>
</dbReference>
<comment type="caution">
    <text evidence="4">The sequence shown here is derived from an EMBL/GenBank/DDBJ whole genome shotgun (WGS) entry which is preliminary data.</text>
</comment>